<feature type="transmembrane region" description="Helical" evidence="1">
    <location>
        <begin position="16"/>
        <end position="38"/>
    </location>
</feature>
<evidence type="ECO:0000313" key="3">
    <source>
        <dbReference type="Proteomes" id="UP000183975"/>
    </source>
</evidence>
<feature type="transmembrane region" description="Helical" evidence="1">
    <location>
        <begin position="241"/>
        <end position="266"/>
    </location>
</feature>
<keyword evidence="1" id="KW-1133">Transmembrane helix</keyword>
<feature type="transmembrane region" description="Helical" evidence="1">
    <location>
        <begin position="113"/>
        <end position="137"/>
    </location>
</feature>
<dbReference type="Proteomes" id="UP000183975">
    <property type="component" value="Unassembled WGS sequence"/>
</dbReference>
<dbReference type="EMBL" id="FRAH01000039">
    <property type="protein sequence ID" value="SHK68006.1"/>
    <property type="molecule type" value="Genomic_DNA"/>
</dbReference>
<dbReference type="OrthoDB" id="9816138at2"/>
<evidence type="ECO:0000313" key="2">
    <source>
        <dbReference type="EMBL" id="SHK68006.1"/>
    </source>
</evidence>
<evidence type="ECO:0000256" key="1">
    <source>
        <dbReference type="SAM" id="Phobius"/>
    </source>
</evidence>
<gene>
    <name evidence="2" type="ORF">SAMN02745138_02148</name>
</gene>
<organism evidence="2 3">
    <name type="scientific">Anaerotignum lactatifermentans DSM 14214</name>
    <dbReference type="NCBI Taxonomy" id="1121323"/>
    <lineage>
        <taxon>Bacteria</taxon>
        <taxon>Bacillati</taxon>
        <taxon>Bacillota</taxon>
        <taxon>Clostridia</taxon>
        <taxon>Lachnospirales</taxon>
        <taxon>Anaerotignaceae</taxon>
        <taxon>Anaerotignum</taxon>
    </lineage>
</organism>
<accession>A0A1M6UFP4</accession>
<feature type="transmembrane region" description="Helical" evidence="1">
    <location>
        <begin position="213"/>
        <end position="234"/>
    </location>
</feature>
<keyword evidence="3" id="KW-1185">Reference proteome</keyword>
<feature type="transmembrane region" description="Helical" evidence="1">
    <location>
        <begin position="157"/>
        <end position="180"/>
    </location>
</feature>
<keyword evidence="1" id="KW-0812">Transmembrane</keyword>
<feature type="transmembrane region" description="Helical" evidence="1">
    <location>
        <begin position="192"/>
        <end position="207"/>
    </location>
</feature>
<reference evidence="2 3" key="1">
    <citation type="submission" date="2016-11" db="EMBL/GenBank/DDBJ databases">
        <authorList>
            <person name="Jaros S."/>
            <person name="Januszkiewicz K."/>
            <person name="Wedrychowicz H."/>
        </authorList>
    </citation>
    <scope>NUCLEOTIDE SEQUENCE [LARGE SCALE GENOMIC DNA]</scope>
    <source>
        <strain evidence="2 3">DSM 14214</strain>
    </source>
</reference>
<dbReference type="AlphaFoldDB" id="A0A1M6UFP4"/>
<name>A0A1M6UFP4_9FIRM</name>
<keyword evidence="1" id="KW-0472">Membrane</keyword>
<proteinExistence type="predicted"/>
<dbReference type="RefSeq" id="WP_072851670.1">
    <property type="nucleotide sequence ID" value="NZ_FRAH01000039.1"/>
</dbReference>
<feature type="transmembrane region" description="Helical" evidence="1">
    <location>
        <begin position="58"/>
        <end position="81"/>
    </location>
</feature>
<sequence length="274" mass="30398">MWRKICKAELQETRKVYCIMFAILLAAGILSLVVMGQTALYPGDTFSGTPEEFDVRSALSICSILGMYVLWIAAMVFYVVYTLYRFDRGMFGGEGVFWMTLPVKRREILAGKLVAPLVWGMVLVLLGIVWLALMLLLQAPYGMGSFSSEGMAAGIGIVAFMVLSQILMAVGSLYALCFALMAGRLPRFQKHPYLWGTVVALVIFFIIEPLFNVLAMLIFGVPISFFLMAMPFLLTKGIAVFGFIALIPIAMVLRILIYGALMVYLAEKKLDYLG</sequence>
<protein>
    <submittedName>
        <fullName evidence="2">Uncharacterized protein</fullName>
    </submittedName>
</protein>